<sequence>MLRASDRSAELPAQLGHAMLTQALRADLGVQLVGRNLPPKSHAGVPNPSRATAVLHDQARPQQTCIDVERPGDSQHRLVIQRLRISAHRGRRFRLMVDGISA</sequence>
<keyword evidence="2" id="KW-1185">Reference proteome</keyword>
<reference evidence="1 2" key="1">
    <citation type="submission" date="2024-08" db="EMBL/GenBank/DDBJ databases">
        <authorList>
            <person name="Lu H."/>
        </authorList>
    </citation>
    <scope>NUCLEOTIDE SEQUENCE [LARGE SCALE GENOMIC DNA]</scope>
    <source>
        <strain evidence="1 2">LKC17W</strain>
    </source>
</reference>
<evidence type="ECO:0000313" key="1">
    <source>
        <dbReference type="EMBL" id="MFG6443534.1"/>
    </source>
</evidence>
<name>A0ABW7FQI3_9BURK</name>
<evidence type="ECO:0000313" key="2">
    <source>
        <dbReference type="Proteomes" id="UP001606301"/>
    </source>
</evidence>
<dbReference type="Proteomes" id="UP001606301">
    <property type="component" value="Unassembled WGS sequence"/>
</dbReference>
<comment type="caution">
    <text evidence="1">The sequence shown here is derived from an EMBL/GenBank/DDBJ whole genome shotgun (WGS) entry which is preliminary data.</text>
</comment>
<accession>A0ABW7FQI3</accession>
<protein>
    <submittedName>
        <fullName evidence="1">Uncharacterized protein</fullName>
    </submittedName>
</protein>
<gene>
    <name evidence="1" type="ORF">ACG0Z3_22835</name>
</gene>
<proteinExistence type="predicted"/>
<organism evidence="1 2">
    <name type="scientific">Pelomonas margarita</name>
    <dbReference type="NCBI Taxonomy" id="3299031"/>
    <lineage>
        <taxon>Bacteria</taxon>
        <taxon>Pseudomonadati</taxon>
        <taxon>Pseudomonadota</taxon>
        <taxon>Betaproteobacteria</taxon>
        <taxon>Burkholderiales</taxon>
        <taxon>Sphaerotilaceae</taxon>
        <taxon>Roseateles</taxon>
    </lineage>
</organism>
<dbReference type="RefSeq" id="WP_394402300.1">
    <property type="nucleotide sequence ID" value="NZ_JBIGHW010000030.1"/>
</dbReference>
<dbReference type="EMBL" id="JBIGHW010000030">
    <property type="protein sequence ID" value="MFG6443534.1"/>
    <property type="molecule type" value="Genomic_DNA"/>
</dbReference>